<evidence type="ECO:0000256" key="1">
    <source>
        <dbReference type="ARBA" id="ARBA00023002"/>
    </source>
</evidence>
<proteinExistence type="predicted"/>
<feature type="region of interest" description="Disordered" evidence="2">
    <location>
        <begin position="414"/>
        <end position="434"/>
    </location>
</feature>
<keyword evidence="1" id="KW-0560">Oxidoreductase</keyword>
<organism evidence="4 5">
    <name type="scientific">Bradyrhizobium ontarionense</name>
    <dbReference type="NCBI Taxonomy" id="2898149"/>
    <lineage>
        <taxon>Bacteria</taxon>
        <taxon>Pseudomonadati</taxon>
        <taxon>Pseudomonadota</taxon>
        <taxon>Alphaproteobacteria</taxon>
        <taxon>Hyphomicrobiales</taxon>
        <taxon>Nitrobacteraceae</taxon>
        <taxon>Bradyrhizobium</taxon>
    </lineage>
</organism>
<protein>
    <submittedName>
        <fullName evidence="4">FAD-dependent oxidoreductase</fullName>
    </submittedName>
</protein>
<evidence type="ECO:0000313" key="5">
    <source>
        <dbReference type="Proteomes" id="UP001431010"/>
    </source>
</evidence>
<evidence type="ECO:0000259" key="3">
    <source>
        <dbReference type="Pfam" id="PF01266"/>
    </source>
</evidence>
<name>A0ABY3RDD9_9BRAD</name>
<dbReference type="Gene3D" id="3.30.9.10">
    <property type="entry name" value="D-Amino Acid Oxidase, subunit A, domain 2"/>
    <property type="match status" value="1"/>
</dbReference>
<dbReference type="InterPro" id="IPR006076">
    <property type="entry name" value="FAD-dep_OxRdtase"/>
</dbReference>
<dbReference type="Gene3D" id="3.50.50.60">
    <property type="entry name" value="FAD/NAD(P)-binding domain"/>
    <property type="match status" value="1"/>
</dbReference>
<reference evidence="4" key="1">
    <citation type="journal article" date="2024" name="Antonie Van Leeuwenhoek">
        <title>Bradyrhizobium ontarionense sp. nov., a novel bacterial symbiont isolated from Aeschynomene indica (Indian jointvetch), harbours photosynthesis, nitrogen fixation and nitrous oxide (N2O) reductase genes.</title>
        <authorList>
            <person name="Bromfield E.S.P."/>
            <person name="Cloutier S."/>
        </authorList>
    </citation>
    <scope>NUCLEOTIDE SEQUENCE</scope>
    <source>
        <strain evidence="4">A19</strain>
    </source>
</reference>
<dbReference type="Proteomes" id="UP001431010">
    <property type="component" value="Chromosome"/>
</dbReference>
<dbReference type="EMBL" id="CP088156">
    <property type="protein sequence ID" value="UFZ04965.1"/>
    <property type="molecule type" value="Genomic_DNA"/>
</dbReference>
<evidence type="ECO:0000313" key="4">
    <source>
        <dbReference type="EMBL" id="UFZ04965.1"/>
    </source>
</evidence>
<dbReference type="RefSeq" id="WP_231322498.1">
    <property type="nucleotide sequence ID" value="NZ_CP088156.1"/>
</dbReference>
<accession>A0ABY3RDD9</accession>
<sequence length="434" mass="47700">MKIVVVGAGVAGVAAAELLQRYPGNRVTLIEAKSQIGTGASMDQHGWFHMGSLYSIQSLEESVTSAVKNVRILTRYYESYVNQETAEPGNRNRNTWFVDEPISYLFPGGWHLPYDVRQGAYSKELDGFLHFSKDIVSAGAALGQLLKFNRVWSGVKIVSSDLPMRTKKILDDLVCSFQTNGGDIRLSSKYLSHGSTAAGGVKVTLVDGTTVHADVCVVCSGEQLASCGWNAHRLVVRRSPIMVVTPALCNENIVVVEAKDHASFSHIVHSHRGQRYSVVSGAYSADVGDEEGSHRAAMLLKQVTRTHFPSRFDASSHELYFGTKVDRLHREDRRDYSPTIVELERNVIGAIPGKFSFAFLLAHNLALRVMEGKDIPSSTALSGRRDTAMVATPKHELVAAALLQARRSLQMDRDRPGYKLDEAASNLDDVRSAR</sequence>
<evidence type="ECO:0000256" key="2">
    <source>
        <dbReference type="SAM" id="MobiDB-lite"/>
    </source>
</evidence>
<gene>
    <name evidence="4" type="ORF">LQG66_01185</name>
</gene>
<keyword evidence="5" id="KW-1185">Reference proteome</keyword>
<dbReference type="Pfam" id="PF01266">
    <property type="entry name" value="DAO"/>
    <property type="match status" value="1"/>
</dbReference>
<feature type="domain" description="FAD dependent oxidoreductase" evidence="3">
    <location>
        <begin position="2"/>
        <end position="313"/>
    </location>
</feature>
<dbReference type="InterPro" id="IPR036188">
    <property type="entry name" value="FAD/NAD-bd_sf"/>
</dbReference>
<dbReference type="SUPFAM" id="SSF51905">
    <property type="entry name" value="FAD/NAD(P)-binding domain"/>
    <property type="match status" value="1"/>
</dbReference>